<dbReference type="GO" id="GO:0045944">
    <property type="term" value="P:positive regulation of transcription by RNA polymerase II"/>
    <property type="evidence" value="ECO:0007669"/>
    <property type="project" value="UniProtKB-ARBA"/>
</dbReference>
<accession>A0A060X6T5</accession>
<evidence type="ECO:0000313" key="12">
    <source>
        <dbReference type="EMBL" id="CDQ74957.1"/>
    </source>
</evidence>
<organism evidence="12 13">
    <name type="scientific">Oncorhynchus mykiss</name>
    <name type="common">Rainbow trout</name>
    <name type="synonym">Salmo gairdneri</name>
    <dbReference type="NCBI Taxonomy" id="8022"/>
    <lineage>
        <taxon>Eukaryota</taxon>
        <taxon>Metazoa</taxon>
        <taxon>Chordata</taxon>
        <taxon>Craniata</taxon>
        <taxon>Vertebrata</taxon>
        <taxon>Euteleostomi</taxon>
        <taxon>Actinopterygii</taxon>
        <taxon>Neopterygii</taxon>
        <taxon>Teleostei</taxon>
        <taxon>Protacanthopterygii</taxon>
        <taxon>Salmoniformes</taxon>
        <taxon>Salmonidae</taxon>
        <taxon>Salmoninae</taxon>
        <taxon>Oncorhynchus</taxon>
    </lineage>
</organism>
<feature type="compositionally biased region" description="Gly residues" evidence="10">
    <location>
        <begin position="1087"/>
        <end position="1098"/>
    </location>
</feature>
<feature type="region of interest" description="Disordered" evidence="10">
    <location>
        <begin position="523"/>
        <end position="544"/>
    </location>
</feature>
<feature type="region of interest" description="Disordered" evidence="10">
    <location>
        <begin position="689"/>
        <end position="729"/>
    </location>
</feature>
<comment type="similarity">
    <text evidence="2 9">Belongs to the Mediator complex subunit 1 family.</text>
</comment>
<dbReference type="PaxDb" id="8022-A0A060X6T5"/>
<feature type="compositionally biased region" description="Gly residues" evidence="10">
    <location>
        <begin position="1008"/>
        <end position="1017"/>
    </location>
</feature>
<feature type="compositionally biased region" description="Low complexity" evidence="10">
    <location>
        <begin position="981"/>
        <end position="1007"/>
    </location>
</feature>
<dbReference type="GO" id="GO:0016592">
    <property type="term" value="C:mediator complex"/>
    <property type="evidence" value="ECO:0007669"/>
    <property type="project" value="InterPro"/>
</dbReference>
<dbReference type="InterPro" id="IPR019680">
    <property type="entry name" value="Mediator_Med1"/>
</dbReference>
<dbReference type="PANTHER" id="PTHR12881">
    <property type="entry name" value="MEDIATOR OF RNA POLYMERASE II TRANSCRIPTION SUBUNIT 1"/>
    <property type="match status" value="1"/>
</dbReference>
<feature type="domain" description="Mediator complex subunit Med1" evidence="11">
    <location>
        <begin position="19"/>
        <end position="318"/>
    </location>
</feature>
<dbReference type="STRING" id="8022.A0A060X6T5"/>
<evidence type="ECO:0000313" key="13">
    <source>
        <dbReference type="Proteomes" id="UP000193380"/>
    </source>
</evidence>
<keyword evidence="7 9" id="KW-0539">Nucleus</keyword>
<evidence type="ECO:0000256" key="8">
    <source>
        <dbReference type="ARBA" id="ARBA00031254"/>
    </source>
</evidence>
<keyword evidence="4 9" id="KW-0805">Transcription regulation</keyword>
<evidence type="ECO:0000256" key="4">
    <source>
        <dbReference type="ARBA" id="ARBA00023015"/>
    </source>
</evidence>
<dbReference type="GO" id="GO:0042809">
    <property type="term" value="F:nuclear vitamin D receptor binding"/>
    <property type="evidence" value="ECO:0007669"/>
    <property type="project" value="TreeGrafter"/>
</dbReference>
<feature type="compositionally biased region" description="Polar residues" evidence="10">
    <location>
        <begin position="641"/>
        <end position="652"/>
    </location>
</feature>
<evidence type="ECO:0000256" key="6">
    <source>
        <dbReference type="ARBA" id="ARBA00023163"/>
    </source>
</evidence>
<evidence type="ECO:0000259" key="11">
    <source>
        <dbReference type="Pfam" id="PF10744"/>
    </source>
</evidence>
<evidence type="ECO:0000256" key="5">
    <source>
        <dbReference type="ARBA" id="ARBA00023159"/>
    </source>
</evidence>
<feature type="compositionally biased region" description="Gly residues" evidence="10">
    <location>
        <begin position="1225"/>
        <end position="1238"/>
    </location>
</feature>
<feature type="compositionally biased region" description="Basic and acidic residues" evidence="10">
    <location>
        <begin position="1259"/>
        <end position="1271"/>
    </location>
</feature>
<feature type="compositionally biased region" description="Basic and acidic residues" evidence="10">
    <location>
        <begin position="1394"/>
        <end position="1409"/>
    </location>
</feature>
<dbReference type="Pfam" id="PF10744">
    <property type="entry name" value="Med1"/>
    <property type="match status" value="1"/>
</dbReference>
<evidence type="ECO:0000256" key="1">
    <source>
        <dbReference type="ARBA" id="ARBA00004123"/>
    </source>
</evidence>
<feature type="compositionally biased region" description="Gly residues" evidence="10">
    <location>
        <begin position="947"/>
        <end position="960"/>
    </location>
</feature>
<feature type="region of interest" description="Disordered" evidence="10">
    <location>
        <begin position="626"/>
        <end position="671"/>
    </location>
</feature>
<feature type="compositionally biased region" description="Polar residues" evidence="10">
    <location>
        <begin position="1114"/>
        <end position="1147"/>
    </location>
</feature>
<dbReference type="GO" id="GO:0003712">
    <property type="term" value="F:transcription coregulator activity"/>
    <property type="evidence" value="ECO:0007669"/>
    <property type="project" value="InterPro"/>
</dbReference>
<dbReference type="GO" id="GO:0042974">
    <property type="term" value="F:nuclear retinoic acid receptor binding"/>
    <property type="evidence" value="ECO:0007669"/>
    <property type="project" value="TreeGrafter"/>
</dbReference>
<evidence type="ECO:0000256" key="7">
    <source>
        <dbReference type="ARBA" id="ARBA00023242"/>
    </source>
</evidence>
<comment type="subcellular location">
    <subcellularLocation>
        <location evidence="1 9">Nucleus</location>
    </subcellularLocation>
</comment>
<evidence type="ECO:0000256" key="10">
    <source>
        <dbReference type="SAM" id="MobiDB-lite"/>
    </source>
</evidence>
<keyword evidence="6 9" id="KW-0804">Transcription</keyword>
<reference evidence="12" key="2">
    <citation type="submission" date="2014-03" db="EMBL/GenBank/DDBJ databases">
        <authorList>
            <person name="Genoscope - CEA"/>
        </authorList>
    </citation>
    <scope>NUCLEOTIDE SEQUENCE</scope>
</reference>
<gene>
    <name evidence="12" type="ORF">GSONMT00004173001</name>
</gene>
<name>A0A060X6T5_ONCMY</name>
<dbReference type="PANTHER" id="PTHR12881:SF13">
    <property type="entry name" value="MEDIATOR OF RNA POLYMERASE II TRANSCRIPTION SUBUNIT 1"/>
    <property type="match status" value="1"/>
</dbReference>
<keyword evidence="5 9" id="KW-0010">Activator</keyword>
<reference evidence="12" key="1">
    <citation type="journal article" date="2014" name="Nat. Commun.">
        <title>The rainbow trout genome provides novel insights into evolution after whole-genome duplication in vertebrates.</title>
        <authorList>
            <person name="Berthelot C."/>
            <person name="Brunet F."/>
            <person name="Chalopin D."/>
            <person name="Juanchich A."/>
            <person name="Bernard M."/>
            <person name="Noel B."/>
            <person name="Bento P."/>
            <person name="Da Silva C."/>
            <person name="Labadie K."/>
            <person name="Alberti A."/>
            <person name="Aury J.M."/>
            <person name="Louis A."/>
            <person name="Dehais P."/>
            <person name="Bardou P."/>
            <person name="Montfort J."/>
            <person name="Klopp C."/>
            <person name="Cabau C."/>
            <person name="Gaspin C."/>
            <person name="Thorgaard G.H."/>
            <person name="Boussaha M."/>
            <person name="Quillet E."/>
            <person name="Guyomard R."/>
            <person name="Galiana D."/>
            <person name="Bobe J."/>
            <person name="Volff J.N."/>
            <person name="Genet C."/>
            <person name="Wincker P."/>
            <person name="Jaillon O."/>
            <person name="Roest Crollius H."/>
            <person name="Guiguen Y."/>
        </authorList>
    </citation>
    <scope>NUCLEOTIDE SEQUENCE [LARGE SCALE GENOMIC DNA]</scope>
</reference>
<comment type="function">
    <text evidence="9">Component of the Mediator complex, a coactivator involved in the regulated transcription of nearly all RNA polymerase II-dependent genes. Mediator functions as a bridge to convey information from gene-specific regulatory proteins to the basal RNA polymerase II transcription machinery. Mediator is recruited to promoters by direct interactions with regulatory proteins and serves as a scaffold for the assembly of a functional preinitiation complex with RNA polymerase II and the general transcription factors.</text>
</comment>
<protein>
    <recommendedName>
        <fullName evidence="3 9">Mediator of RNA polymerase II transcription subunit 1</fullName>
    </recommendedName>
    <alternativeName>
        <fullName evidence="8 9">Mediator complex subunit 1</fullName>
    </alternativeName>
</protein>
<proteinExistence type="inferred from homology"/>
<sequence length="1433" mass="147257">MTSGQKFGSARGATPHHSISCPELIQHLRDKNFEEFSKHLKGLVNLYKLPGDNKLKTKMYLALQSLELDLTKMMHMFRLATNANTVETILHGSVGLLTARSGGHLVSLQCYVSPYDVFEERTGSQLNFTDTNGHLLFPRSLGVSVSVTVEGTSSIYKLPIAPLITGSHPVDNKGTPSFSSVTNSNCVDLPASFFLKMNLPMPFSLSFIQRMGNATGIPVFETPPTLSPLYELIVHNQLQEEGGNPLTAPTHAMRFYASLPDQQHCYFLNGDAPVQDGHSLQGTLVSKIPFRHPAQVPALLDVIRHQAAANTLIGSCVKRTFIKDDTPGLLQFEVCPLTDSSFSVSFQHPVNESLVCVVMEVIDSRQVSCKLYKGLSDALICTDDFITKVVQRCMSIPVTMRAIRRKAETIQADTPALSLIAETVEIMVKKNLPPAGSPGYGMGTGVDPTNPMGLPGVGGGNTPTGNSGGGNFAGPITSLFGISRSQSQGGECTPQAGQQQQGGQSGDDFSKVTQNPILTSLLQITGATPPPTSSPATNTKNHPMLMNLLKDNPAQDFAALYGSSPLERQNSSSGSPRTDGMGGTCPGGMNKQQSGSMQPHHHQHQPTEDDFHRELFSMDVDASQNPIFDVNLPGDGLDTPHSITPAPSQCGTPPSGAGQQPPPGSSLPRMVRLSSSDSIGADINEILSDLPEQTGKGGSGSHGQHHLGSGEDGGPLGTPHRDSSSSGQGSAVFEADIFNTNSNENPFTNAADLIAEATATTPTSDSSSTNFFPDTVDFNPELLTSSHGFPQAYFDDSSPSADGDLDLVKGFGGSSQQNTPSGGGKPLLGQALDLGDSHSSHMGGGQSPLMMAMGGGSSDFKSGEAKAKQQQQGLMRAKDDNGGGSGRSSGMGMTGSSSIEGKQVKRSRTPSSEGKSKDKPPKRKKLDPDGKSPSHSTGGRPYTPPSGGSGSGGSIGGGSKSPGSSGRSQTPPGGATPPIPKITIQIPKGTLSGGKTSSHGGYTSSSSAGGGTGGAGSTSGSKSHHSHSSSSSGKIKSKEGTLGQGISSKPGSVGGGVGGGPPQMKSSSQGMGVGKPGSSPITKHGLSGSGSSGGGVGSGNKMKPQGGKPPGSLMNPNIKPNISPSHSRPSGSDKLSSTMKMQQSQVPGTPPSSKAKSPMGSGGGGLVGSKSSSGGGMGSQKQLGGGGSQSQYGSSGGGGGGKSPSRNKKPSLTAVIDKLKSGDPPVGGSGGTGVGGPGGGPPNLGPSKHGMSSQGGEYPIKREKSEKEGKSKVSVSVGASGDKKLIDPKTGGVSSTGVAKIIISKPDGGSPSIKAKVTLQKPGEGSGESMRPQLSGLKASPLFSGSTPKHDRSSPSHSRSPGYTPLNHDSESESGSSSVAEKSHQNSPSSDDDQSMRPRDKDREREKKKSSSIPVYMRNEDDDLMDSALTGNL</sequence>
<feature type="compositionally biased region" description="Gly residues" evidence="10">
    <location>
        <begin position="882"/>
        <end position="893"/>
    </location>
</feature>
<dbReference type="GO" id="GO:0046966">
    <property type="term" value="F:nuclear thyroid hormone receptor binding"/>
    <property type="evidence" value="ECO:0007669"/>
    <property type="project" value="TreeGrafter"/>
</dbReference>
<dbReference type="InterPro" id="IPR051999">
    <property type="entry name" value="Mediator_complex_subunit_1"/>
</dbReference>
<feature type="compositionally biased region" description="Gly residues" evidence="10">
    <location>
        <begin position="1052"/>
        <end position="1061"/>
    </location>
</feature>
<feature type="region of interest" description="Disordered" evidence="10">
    <location>
        <begin position="564"/>
        <end position="609"/>
    </location>
</feature>
<dbReference type="EMBL" id="FR905014">
    <property type="protein sequence ID" value="CDQ74957.1"/>
    <property type="molecule type" value="Genomic_DNA"/>
</dbReference>
<evidence type="ECO:0000256" key="3">
    <source>
        <dbReference type="ARBA" id="ARBA00020612"/>
    </source>
</evidence>
<dbReference type="Proteomes" id="UP000193380">
    <property type="component" value="Unassembled WGS sequence"/>
</dbReference>
<dbReference type="GO" id="GO:0097067">
    <property type="term" value="P:cellular response to thyroid hormone stimulus"/>
    <property type="evidence" value="ECO:0007669"/>
    <property type="project" value="TreeGrafter"/>
</dbReference>
<feature type="region of interest" description="Disordered" evidence="10">
    <location>
        <begin position="789"/>
        <end position="1433"/>
    </location>
</feature>
<feature type="compositionally biased region" description="Polar residues" evidence="10">
    <location>
        <begin position="566"/>
        <end position="576"/>
    </location>
</feature>
<evidence type="ECO:0000256" key="2">
    <source>
        <dbReference type="ARBA" id="ARBA00006210"/>
    </source>
</evidence>
<feature type="region of interest" description="Disordered" evidence="10">
    <location>
        <begin position="483"/>
        <end position="511"/>
    </location>
</feature>
<evidence type="ECO:0000256" key="9">
    <source>
        <dbReference type="RuleBase" id="RU364059"/>
    </source>
</evidence>
<feature type="compositionally biased region" description="Gly residues" evidence="10">
    <location>
        <begin position="1160"/>
        <end position="1202"/>
    </location>
</feature>